<dbReference type="SUPFAM" id="SSF49299">
    <property type="entry name" value="PKD domain"/>
    <property type="match status" value="1"/>
</dbReference>
<dbReference type="SMART" id="SM00089">
    <property type="entry name" value="PKD"/>
    <property type="match status" value="1"/>
</dbReference>
<feature type="domain" description="PKD" evidence="2">
    <location>
        <begin position="55"/>
        <end position="101"/>
    </location>
</feature>
<proteinExistence type="predicted"/>
<keyword evidence="4" id="KW-1185">Reference proteome</keyword>
<dbReference type="Gene3D" id="2.60.40.10">
    <property type="entry name" value="Immunoglobulins"/>
    <property type="match status" value="1"/>
</dbReference>
<dbReference type="Proteomes" id="UP000008514">
    <property type="component" value="Chromosome"/>
</dbReference>
<dbReference type="EMBL" id="CP003879">
    <property type="protein sequence ID" value="AFU69876.1"/>
    <property type="molecule type" value="Genomic_DNA"/>
</dbReference>
<keyword evidence="1" id="KW-0732">Signal</keyword>
<dbReference type="Pfam" id="PF18911">
    <property type="entry name" value="PKD_4"/>
    <property type="match status" value="1"/>
</dbReference>
<dbReference type="InterPro" id="IPR022409">
    <property type="entry name" value="PKD/Chitinase_dom"/>
</dbReference>
<evidence type="ECO:0000259" key="2">
    <source>
        <dbReference type="PROSITE" id="PS50093"/>
    </source>
</evidence>
<evidence type="ECO:0000313" key="4">
    <source>
        <dbReference type="Proteomes" id="UP000008514"/>
    </source>
</evidence>
<dbReference type="CDD" id="cd00146">
    <property type="entry name" value="PKD"/>
    <property type="match status" value="1"/>
</dbReference>
<feature type="chain" id="PRO_5003877799" evidence="1">
    <location>
        <begin position="25"/>
        <end position="253"/>
    </location>
</feature>
<dbReference type="InterPro" id="IPR013783">
    <property type="entry name" value="Ig-like_fold"/>
</dbReference>
<reference evidence="3" key="1">
    <citation type="submission" date="2006-03" db="EMBL/GenBank/DDBJ databases">
        <authorList>
            <person name="Bowman J."/>
            <person name="Ferriera S."/>
            <person name="Johnson J."/>
            <person name="Kravitz S."/>
            <person name="Halpern A."/>
            <person name="Remington K."/>
            <person name="Beeson K."/>
            <person name="Tran B."/>
            <person name="Rogers Y.-H."/>
            <person name="Friedman R."/>
            <person name="Venter J.C."/>
        </authorList>
    </citation>
    <scope>NUCLEOTIDE SEQUENCE [LARGE SCALE GENOMIC DNA]</scope>
    <source>
        <strain evidence="3">ATCC 700755</strain>
    </source>
</reference>
<dbReference type="HOGENOM" id="CLU_1097830_0_0_10"/>
<dbReference type="OrthoDB" id="5381604at2"/>
<organism evidence="3 4">
    <name type="scientific">Psychroflexus torquis (strain ATCC 700755 / CIP 106069 / ACAM 623)</name>
    <dbReference type="NCBI Taxonomy" id="313595"/>
    <lineage>
        <taxon>Bacteria</taxon>
        <taxon>Pseudomonadati</taxon>
        <taxon>Bacteroidota</taxon>
        <taxon>Flavobacteriia</taxon>
        <taxon>Flavobacteriales</taxon>
        <taxon>Flavobacteriaceae</taxon>
        <taxon>Psychroflexus</taxon>
    </lineage>
</organism>
<name>K4ILB5_PSYTT</name>
<dbReference type="Gene3D" id="2.60.120.260">
    <property type="entry name" value="Galactose-binding domain-like"/>
    <property type="match status" value="1"/>
</dbReference>
<dbReference type="AlphaFoldDB" id="K4ILB5"/>
<keyword evidence="3" id="KW-0449">Lipoprotein</keyword>
<feature type="signal peptide" evidence="1">
    <location>
        <begin position="1"/>
        <end position="24"/>
    </location>
</feature>
<accession>K4ILB5</accession>
<dbReference type="InterPro" id="IPR008979">
    <property type="entry name" value="Galactose-bd-like_sf"/>
</dbReference>
<evidence type="ECO:0000313" key="3">
    <source>
        <dbReference type="EMBL" id="AFU69876.1"/>
    </source>
</evidence>
<dbReference type="eggNOG" id="COG3291">
    <property type="taxonomic scope" value="Bacteria"/>
</dbReference>
<evidence type="ECO:0000256" key="1">
    <source>
        <dbReference type="SAM" id="SignalP"/>
    </source>
</evidence>
<dbReference type="SUPFAM" id="SSF49785">
    <property type="entry name" value="Galactose-binding domain-like"/>
    <property type="match status" value="1"/>
</dbReference>
<dbReference type="PROSITE" id="PS50093">
    <property type="entry name" value="PKD"/>
    <property type="match status" value="1"/>
</dbReference>
<gene>
    <name evidence="3" type="ordered locus">P700755_003226</name>
</gene>
<dbReference type="PROSITE" id="PS51257">
    <property type="entry name" value="PROKAR_LIPOPROTEIN"/>
    <property type="match status" value="1"/>
</dbReference>
<protein>
    <submittedName>
        <fullName evidence="3">Carbohydrate-binding lipoprotein, E-set superfamily</fullName>
    </submittedName>
</protein>
<dbReference type="RefSeq" id="WP_015025426.1">
    <property type="nucleotide sequence ID" value="NC_018721.1"/>
</dbReference>
<dbReference type="InterPro" id="IPR035986">
    <property type="entry name" value="PKD_dom_sf"/>
</dbReference>
<sequence>MKILKYSTLIICLLCIGLSFQSCEDDDTGISTELVARFTQTINQSKGTVTFINLSENAASYNWDFGDGTSSIVINPEKTYDASGTYDVKLTVSNENSEIAAFQDIIEIEIILIINGDFENGSEGWIVGVDDNVPAPVVTENDNSFYEVNITNPDPNQPFLVNVSQKVTITQGEIYVLTFEAWSDGNRTLIAGIGLSGGDFSNDTQTVNLTNTQQQFEITLSSQEFGALDARVLFDSNGDAGLVRIDNVSLNLQ</sequence>
<dbReference type="KEGG" id="ptq:P700755_003226"/>
<dbReference type="InterPro" id="IPR000601">
    <property type="entry name" value="PKD_dom"/>
</dbReference>
<reference evidence="3" key="2">
    <citation type="submission" date="2012-09" db="EMBL/GenBank/DDBJ databases">
        <title>The complete sequence of Psychroflexus torquis an extreme psychrophile from sea-ice that is stimulated by light.</title>
        <authorList>
            <person name="Feng S."/>
            <person name="Powell S.M."/>
            <person name="Bowman J.P."/>
        </authorList>
    </citation>
    <scope>NUCLEOTIDE SEQUENCE [LARGE SCALE GENOMIC DNA]</scope>
    <source>
        <strain evidence="3">ATCC 700755</strain>
    </source>
</reference>
<dbReference type="STRING" id="313595.P700755_003226"/>